<evidence type="ECO:0000256" key="10">
    <source>
        <dbReference type="ARBA" id="ARBA00022840"/>
    </source>
</evidence>
<accession>A0AAD4JA04</accession>
<dbReference type="PANTHER" id="PTHR23155:SF1152">
    <property type="entry name" value="AAA+ ATPASE DOMAIN-CONTAINING PROTEIN"/>
    <property type="match status" value="1"/>
</dbReference>
<evidence type="ECO:0000259" key="13">
    <source>
        <dbReference type="Pfam" id="PF23598"/>
    </source>
</evidence>
<comment type="function">
    <text evidence="1">Confers resistance to late blight (Phytophthora infestans) races carrying the avirulence gene Avr1. Resistance proteins guard the plant against pathogens that contain an appropriate avirulence protein via an indirect interaction with this avirulence protein. That triggers a defense system including the hypersensitive response, which restricts the pathogen growth.</text>
</comment>
<dbReference type="Pfam" id="PF00931">
    <property type="entry name" value="NB-ARC"/>
    <property type="match status" value="1"/>
</dbReference>
<feature type="domain" description="NB-ARC" evidence="11">
    <location>
        <begin position="110"/>
        <end position="280"/>
    </location>
</feature>
<dbReference type="PANTHER" id="PTHR23155">
    <property type="entry name" value="DISEASE RESISTANCE PROTEIN RP"/>
    <property type="match status" value="1"/>
</dbReference>
<feature type="domain" description="Disease resistance protein winged helix" evidence="12">
    <location>
        <begin position="364"/>
        <end position="434"/>
    </location>
</feature>
<name>A0AAD4JA04_PERFH</name>
<dbReference type="GO" id="GO:0005737">
    <property type="term" value="C:cytoplasm"/>
    <property type="evidence" value="ECO:0007669"/>
    <property type="project" value="UniProtKB-SubCell"/>
</dbReference>
<dbReference type="FunFam" id="3.40.50.300:FF:001091">
    <property type="entry name" value="Probable disease resistance protein At1g61300"/>
    <property type="match status" value="1"/>
</dbReference>
<dbReference type="GO" id="GO:0005524">
    <property type="term" value="F:ATP binding"/>
    <property type="evidence" value="ECO:0007669"/>
    <property type="project" value="UniProtKB-KW"/>
</dbReference>
<evidence type="ECO:0000256" key="6">
    <source>
        <dbReference type="ARBA" id="ARBA00022667"/>
    </source>
</evidence>
<dbReference type="Gene3D" id="3.80.10.10">
    <property type="entry name" value="Ribonuclease Inhibitor"/>
    <property type="match status" value="1"/>
</dbReference>
<keyword evidence="15" id="KW-1185">Reference proteome</keyword>
<protein>
    <recommendedName>
        <fullName evidence="16">NB-ARC domain-containing protein</fullName>
    </recommendedName>
</protein>
<evidence type="ECO:0000256" key="2">
    <source>
        <dbReference type="ARBA" id="ARBA00004496"/>
    </source>
</evidence>
<dbReference type="GO" id="GO:0043531">
    <property type="term" value="F:ADP binding"/>
    <property type="evidence" value="ECO:0007669"/>
    <property type="project" value="InterPro"/>
</dbReference>
<feature type="domain" description="Disease resistance R13L4/SHOC-2-like LRR" evidence="13">
    <location>
        <begin position="507"/>
        <end position="759"/>
    </location>
</feature>
<dbReference type="InterPro" id="IPR058922">
    <property type="entry name" value="WHD_DRP"/>
</dbReference>
<dbReference type="Gene3D" id="3.40.50.300">
    <property type="entry name" value="P-loop containing nucleotide triphosphate hydrolases"/>
    <property type="match status" value="1"/>
</dbReference>
<reference evidence="14 15" key="1">
    <citation type="journal article" date="2021" name="Nat. Commun.">
        <title>Incipient diploidization of the medicinal plant Perilla within 10,000 years.</title>
        <authorList>
            <person name="Zhang Y."/>
            <person name="Shen Q."/>
            <person name="Leng L."/>
            <person name="Zhang D."/>
            <person name="Chen S."/>
            <person name="Shi Y."/>
            <person name="Ning Z."/>
            <person name="Chen S."/>
        </authorList>
    </citation>
    <scope>NUCLEOTIDE SEQUENCE [LARGE SCALE GENOMIC DNA]</scope>
    <source>
        <strain evidence="15">cv. PC099</strain>
    </source>
</reference>
<evidence type="ECO:0000313" key="14">
    <source>
        <dbReference type="EMBL" id="KAH6829963.1"/>
    </source>
</evidence>
<dbReference type="InterPro" id="IPR036388">
    <property type="entry name" value="WH-like_DNA-bd_sf"/>
</dbReference>
<evidence type="ECO:0000256" key="9">
    <source>
        <dbReference type="ARBA" id="ARBA00022821"/>
    </source>
</evidence>
<evidence type="ECO:0000256" key="8">
    <source>
        <dbReference type="ARBA" id="ARBA00022741"/>
    </source>
</evidence>
<dbReference type="InterPro" id="IPR044974">
    <property type="entry name" value="Disease_R_plants"/>
</dbReference>
<dbReference type="EMBL" id="SDAM02000101">
    <property type="protein sequence ID" value="KAH6829963.1"/>
    <property type="molecule type" value="Genomic_DNA"/>
</dbReference>
<evidence type="ECO:0000256" key="4">
    <source>
        <dbReference type="ARBA" id="ARBA00022490"/>
    </source>
</evidence>
<dbReference type="GO" id="GO:0051607">
    <property type="term" value="P:defense response to virus"/>
    <property type="evidence" value="ECO:0007669"/>
    <property type="project" value="UniProtKB-ARBA"/>
</dbReference>
<dbReference type="InterPro" id="IPR002182">
    <property type="entry name" value="NB-ARC"/>
</dbReference>
<evidence type="ECO:0000256" key="7">
    <source>
        <dbReference type="ARBA" id="ARBA00022737"/>
    </source>
</evidence>
<comment type="caution">
    <text evidence="14">The sequence shown here is derived from an EMBL/GenBank/DDBJ whole genome shotgun (WGS) entry which is preliminary data.</text>
</comment>
<gene>
    <name evidence="14" type="ORF">C2S53_000278</name>
</gene>
<comment type="similarity">
    <text evidence="3">Belongs to the disease resistance NB-LRR family.</text>
</comment>
<evidence type="ECO:0000256" key="1">
    <source>
        <dbReference type="ARBA" id="ARBA00002074"/>
    </source>
</evidence>
<dbReference type="InterPro" id="IPR027417">
    <property type="entry name" value="P-loop_NTPase"/>
</dbReference>
<evidence type="ECO:0000259" key="11">
    <source>
        <dbReference type="Pfam" id="PF00931"/>
    </source>
</evidence>
<keyword evidence="10" id="KW-0067">ATP-binding</keyword>
<dbReference type="InterPro" id="IPR032675">
    <property type="entry name" value="LRR_dom_sf"/>
</dbReference>
<keyword evidence="6" id="KW-0381">Hypersensitive response</keyword>
<keyword evidence="4" id="KW-0963">Cytoplasm</keyword>
<evidence type="ECO:0000256" key="5">
    <source>
        <dbReference type="ARBA" id="ARBA00022614"/>
    </source>
</evidence>
<dbReference type="FunFam" id="1.10.10.10:FF:000322">
    <property type="entry name" value="Probable disease resistance protein At1g63360"/>
    <property type="match status" value="1"/>
</dbReference>
<dbReference type="InterPro" id="IPR055414">
    <property type="entry name" value="LRR_R13L4/SHOC2-like"/>
</dbReference>
<keyword evidence="5" id="KW-0433">Leucine-rich repeat</keyword>
<keyword evidence="8" id="KW-0547">Nucleotide-binding</keyword>
<dbReference type="SUPFAM" id="SSF52058">
    <property type="entry name" value="L domain-like"/>
    <property type="match status" value="1"/>
</dbReference>
<dbReference type="Gene3D" id="1.10.10.10">
    <property type="entry name" value="Winged helix-like DNA-binding domain superfamily/Winged helix DNA-binding domain"/>
    <property type="match status" value="1"/>
</dbReference>
<evidence type="ECO:0008006" key="16">
    <source>
        <dbReference type="Google" id="ProtNLM"/>
    </source>
</evidence>
<dbReference type="Pfam" id="PF23559">
    <property type="entry name" value="WHD_DRP"/>
    <property type="match status" value="1"/>
</dbReference>
<dbReference type="GO" id="GO:0009626">
    <property type="term" value="P:plant-type hypersensitive response"/>
    <property type="evidence" value="ECO:0007669"/>
    <property type="project" value="UniProtKB-KW"/>
</dbReference>
<sequence length="833" mass="94758">MVAYAAVVSLLQILDDDGPPIPHDPTQLESLREQTLLDHRMIYAAPFRPYDSKLGDEEFRRIMNDISSIVREVILIKDLHIAEQDVQSPSVLFLASPSGTGKKLVVGLESDLTQIKALLVSDSSGIQIVPIVGMGGMGKTTLATQVYNDGYIVDHFYIRAWVTVSQEYSLRRVLLALLDSAEILAQNNMSEESETTLSEHLYRTLKGRRYLIVMDDMWDIEIWDAMRISFPEDNNGSRVLLTTRLTNVALYANPCSPLHEMHFLSQNDSWKLLCSNVFGEEGCPNELEGIGKKILQICGGLPLTIVVIGGVLSKLSRTTNSWRRVADNLSSILTEDEEHGMQILLLSYNHLPHHLRACFLYMGVFIGDYDIPVEKVTQLWAAEGFLRSGRGESLEELAEAYMEELVARNLILVRKRSCGGQIKTCNIHDLVRNLCVQIAKKENFFLVMKCECDVSQEEENTRRLSIHPDLLSSHAWSTYINEKHNSSVRTVLCTGAGFTRASSIYLGYGLLRVLDLLIVKLFYFPHELIKLVHLRYLALTCFEAIPSSIFNLWNLQTLIHYNWAHPALPMEIWMMPKLRHLCVSPAYLPSPSLEILEMNCSLHDLQRLSDVRNFKCHKHILERISNLKQLEILYDDRASSTWSEYHLEALVLLQELEVLRLSFEYSSGAPEVVYPPKLVFPQKLKRLTLSGSGIPWDNMMIVGALENLEVLKLRRNACRGTEWRPIEGQFCKLKYLLLEDVDLVVWEVDGKHFPLLEHLVIRSCHDLNEIPSGIGEIPTLQMIELVNCNPSAVVSANELLEEQESMGNDDLKLHVDSRRRSTKKFYSASCTRR</sequence>
<dbReference type="Proteomes" id="UP001190926">
    <property type="component" value="Unassembled WGS sequence"/>
</dbReference>
<dbReference type="InterPro" id="IPR042197">
    <property type="entry name" value="Apaf_helical"/>
</dbReference>
<evidence type="ECO:0000259" key="12">
    <source>
        <dbReference type="Pfam" id="PF23559"/>
    </source>
</evidence>
<comment type="subcellular location">
    <subcellularLocation>
        <location evidence="2">Cytoplasm</location>
    </subcellularLocation>
</comment>
<evidence type="ECO:0000256" key="3">
    <source>
        <dbReference type="ARBA" id="ARBA00008894"/>
    </source>
</evidence>
<dbReference type="AlphaFoldDB" id="A0AAD4JA04"/>
<dbReference type="SUPFAM" id="SSF52540">
    <property type="entry name" value="P-loop containing nucleoside triphosphate hydrolases"/>
    <property type="match status" value="1"/>
</dbReference>
<proteinExistence type="inferred from homology"/>
<dbReference type="Pfam" id="PF23598">
    <property type="entry name" value="LRR_14"/>
    <property type="match status" value="1"/>
</dbReference>
<organism evidence="14 15">
    <name type="scientific">Perilla frutescens var. hirtella</name>
    <name type="common">Perilla citriodora</name>
    <name type="synonym">Perilla setoyensis</name>
    <dbReference type="NCBI Taxonomy" id="608512"/>
    <lineage>
        <taxon>Eukaryota</taxon>
        <taxon>Viridiplantae</taxon>
        <taxon>Streptophyta</taxon>
        <taxon>Embryophyta</taxon>
        <taxon>Tracheophyta</taxon>
        <taxon>Spermatophyta</taxon>
        <taxon>Magnoliopsida</taxon>
        <taxon>eudicotyledons</taxon>
        <taxon>Gunneridae</taxon>
        <taxon>Pentapetalae</taxon>
        <taxon>asterids</taxon>
        <taxon>lamiids</taxon>
        <taxon>Lamiales</taxon>
        <taxon>Lamiaceae</taxon>
        <taxon>Nepetoideae</taxon>
        <taxon>Elsholtzieae</taxon>
        <taxon>Perilla</taxon>
    </lineage>
</organism>
<dbReference type="Gene3D" id="1.10.8.430">
    <property type="entry name" value="Helical domain of apoptotic protease-activating factors"/>
    <property type="match status" value="1"/>
</dbReference>
<keyword evidence="9" id="KW-0611">Plant defense</keyword>
<dbReference type="PRINTS" id="PR00364">
    <property type="entry name" value="DISEASERSIST"/>
</dbReference>
<evidence type="ECO:0000313" key="15">
    <source>
        <dbReference type="Proteomes" id="UP001190926"/>
    </source>
</evidence>
<keyword evidence="7" id="KW-0677">Repeat</keyword>